<accession>K0K8X9</accession>
<evidence type="ECO:0000313" key="3">
    <source>
        <dbReference type="Proteomes" id="UP000006281"/>
    </source>
</evidence>
<keyword evidence="1" id="KW-0472">Membrane</keyword>
<reference evidence="2 3" key="1">
    <citation type="journal article" date="2012" name="BMC Genomics">
        <title>Complete genome sequence of Saccharothrix espanaensis DSM 44229T and comparison to the other completely sequenced Pseudonocardiaceae.</title>
        <authorList>
            <person name="Strobel T."/>
            <person name="Al-Dilaimi A."/>
            <person name="Blom J."/>
            <person name="Gessner A."/>
            <person name="Kalinowski J."/>
            <person name="Luzhetska M."/>
            <person name="Puhler A."/>
            <person name="Szczepanowski R."/>
            <person name="Bechthold A."/>
            <person name="Ruckert C."/>
        </authorList>
    </citation>
    <scope>NUCLEOTIDE SEQUENCE [LARGE SCALE GENOMIC DNA]</scope>
    <source>
        <strain evidence="3">ATCC 51144 / DSM 44229 / JCM 9112 / NBRC 15066 / NRRL 15764</strain>
    </source>
</reference>
<dbReference type="STRING" id="1179773.BN6_58150"/>
<dbReference type="AlphaFoldDB" id="K0K8X9"/>
<evidence type="ECO:0000256" key="1">
    <source>
        <dbReference type="SAM" id="Phobius"/>
    </source>
</evidence>
<evidence type="ECO:0000313" key="2">
    <source>
        <dbReference type="EMBL" id="CCH33073.1"/>
    </source>
</evidence>
<keyword evidence="3" id="KW-1185">Reference proteome</keyword>
<gene>
    <name evidence="2" type="ordered locus">BN6_58150</name>
</gene>
<dbReference type="PATRIC" id="fig|1179773.3.peg.5847"/>
<feature type="transmembrane region" description="Helical" evidence="1">
    <location>
        <begin position="46"/>
        <end position="66"/>
    </location>
</feature>
<dbReference type="BioCyc" id="SESP1179773:BN6_RS27965-MONOMER"/>
<protein>
    <submittedName>
        <fullName evidence="2">Putative membrane protein</fullName>
    </submittedName>
</protein>
<dbReference type="Proteomes" id="UP000006281">
    <property type="component" value="Chromosome"/>
</dbReference>
<dbReference type="KEGG" id="sesp:BN6_58150"/>
<proteinExistence type="predicted"/>
<keyword evidence="1" id="KW-1133">Transmembrane helix</keyword>
<organism evidence="2 3">
    <name type="scientific">Saccharothrix espanaensis (strain ATCC 51144 / DSM 44229 / JCM 9112 / NBRC 15066 / NRRL 15764)</name>
    <dbReference type="NCBI Taxonomy" id="1179773"/>
    <lineage>
        <taxon>Bacteria</taxon>
        <taxon>Bacillati</taxon>
        <taxon>Actinomycetota</taxon>
        <taxon>Actinomycetes</taxon>
        <taxon>Pseudonocardiales</taxon>
        <taxon>Pseudonocardiaceae</taxon>
        <taxon>Saccharothrix</taxon>
    </lineage>
</organism>
<dbReference type="HOGENOM" id="CLU_1947270_0_0_11"/>
<feature type="transmembrane region" description="Helical" evidence="1">
    <location>
        <begin position="101"/>
        <end position="122"/>
    </location>
</feature>
<feature type="transmembrane region" description="Helical" evidence="1">
    <location>
        <begin position="12"/>
        <end position="31"/>
    </location>
</feature>
<dbReference type="RefSeq" id="WP_015103184.1">
    <property type="nucleotide sequence ID" value="NC_019673.1"/>
</dbReference>
<name>K0K8X9_SACES</name>
<dbReference type="EMBL" id="HE804045">
    <property type="protein sequence ID" value="CCH33073.1"/>
    <property type="molecule type" value="Genomic_DNA"/>
</dbReference>
<sequence>MTRLDRSGRRALVWGGVALLTNGLTLLHLLLDRKVASDSPLDVDTTTVIVVATTAITVLALVASITAHRLPGLVLGATAVLTLAAAAAIGYVGFACLDNRLVFALLGAAGMINLAATLPSMAQDKPAPR</sequence>
<feature type="transmembrane region" description="Helical" evidence="1">
    <location>
        <begin position="73"/>
        <end position="95"/>
    </location>
</feature>
<keyword evidence="1" id="KW-0812">Transmembrane</keyword>